<evidence type="ECO:0000259" key="5">
    <source>
        <dbReference type="PROSITE" id="PS50931"/>
    </source>
</evidence>
<dbReference type="InterPro" id="IPR036390">
    <property type="entry name" value="WH_DNA-bd_sf"/>
</dbReference>
<proteinExistence type="inferred from homology"/>
<dbReference type="SUPFAM" id="SSF46785">
    <property type="entry name" value="Winged helix' DNA-binding domain"/>
    <property type="match status" value="1"/>
</dbReference>
<protein>
    <submittedName>
        <fullName evidence="6">LysR substrate-binding domain-containing protein</fullName>
    </submittedName>
</protein>
<dbReference type="PANTHER" id="PTHR30427:SF1">
    <property type="entry name" value="TRANSCRIPTIONAL ACTIVATOR PROTEIN LYSR"/>
    <property type="match status" value="1"/>
</dbReference>
<dbReference type="InterPro" id="IPR000847">
    <property type="entry name" value="LysR_HTH_N"/>
</dbReference>
<dbReference type="GO" id="GO:0043565">
    <property type="term" value="F:sequence-specific DNA binding"/>
    <property type="evidence" value="ECO:0007669"/>
    <property type="project" value="TreeGrafter"/>
</dbReference>
<dbReference type="PRINTS" id="PR00039">
    <property type="entry name" value="HTHLYSR"/>
</dbReference>
<evidence type="ECO:0000256" key="3">
    <source>
        <dbReference type="ARBA" id="ARBA00023125"/>
    </source>
</evidence>
<dbReference type="Pfam" id="PF03466">
    <property type="entry name" value="LysR_substrate"/>
    <property type="match status" value="1"/>
</dbReference>
<evidence type="ECO:0000313" key="6">
    <source>
        <dbReference type="EMBL" id="UZF85893.1"/>
    </source>
</evidence>
<dbReference type="CDD" id="cd08415">
    <property type="entry name" value="PBP2_LysR_opines_like"/>
    <property type="match status" value="1"/>
</dbReference>
<name>A0A9E7ZIX0_9HYPH</name>
<keyword evidence="2" id="KW-0805">Transcription regulation</keyword>
<dbReference type="PANTHER" id="PTHR30427">
    <property type="entry name" value="TRANSCRIPTIONAL ACTIVATOR PROTEIN LYSR"/>
    <property type="match status" value="1"/>
</dbReference>
<evidence type="ECO:0000256" key="1">
    <source>
        <dbReference type="ARBA" id="ARBA00009437"/>
    </source>
</evidence>
<dbReference type="PROSITE" id="PS50931">
    <property type="entry name" value="HTH_LYSR"/>
    <property type="match status" value="1"/>
</dbReference>
<accession>A0A9E7ZIX0</accession>
<dbReference type="Gene3D" id="3.40.190.290">
    <property type="match status" value="1"/>
</dbReference>
<dbReference type="EMBL" id="CP102774">
    <property type="protein sequence ID" value="UZF85893.1"/>
    <property type="molecule type" value="Genomic_DNA"/>
</dbReference>
<organism evidence="6">
    <name type="scientific">Bosea sp. NBC_00436</name>
    <dbReference type="NCBI Taxonomy" id="2969620"/>
    <lineage>
        <taxon>Bacteria</taxon>
        <taxon>Pseudomonadati</taxon>
        <taxon>Pseudomonadota</taxon>
        <taxon>Alphaproteobacteria</taxon>
        <taxon>Hyphomicrobiales</taxon>
        <taxon>Boseaceae</taxon>
        <taxon>Bosea</taxon>
    </lineage>
</organism>
<gene>
    <name evidence="6" type="ORF">NWE54_19015</name>
</gene>
<dbReference type="SUPFAM" id="SSF53850">
    <property type="entry name" value="Periplasmic binding protein-like II"/>
    <property type="match status" value="1"/>
</dbReference>
<dbReference type="Pfam" id="PF00126">
    <property type="entry name" value="HTH_1"/>
    <property type="match status" value="1"/>
</dbReference>
<dbReference type="InterPro" id="IPR036388">
    <property type="entry name" value="WH-like_DNA-bd_sf"/>
</dbReference>
<dbReference type="GO" id="GO:0010628">
    <property type="term" value="P:positive regulation of gene expression"/>
    <property type="evidence" value="ECO:0007669"/>
    <property type="project" value="TreeGrafter"/>
</dbReference>
<dbReference type="InterPro" id="IPR005119">
    <property type="entry name" value="LysR_subst-bd"/>
</dbReference>
<dbReference type="GO" id="GO:0003700">
    <property type="term" value="F:DNA-binding transcription factor activity"/>
    <property type="evidence" value="ECO:0007669"/>
    <property type="project" value="InterPro"/>
</dbReference>
<sequence length="301" mass="32598">MLNPRQIEAFRTVIVTGGITAAAQALNVTQPAVTRLIQDLQYALGLPLFVKRGARLVPTNEALSLYREVERQFVGLERIENAARNLRDGRAGSLRVAALPAFNVGFLPRVVGRYLKQKPDLEIAIYGSISSQVVDWVTSGFCELGFAQLPLDFPGIDIEILPAMAPVAVLPTGHRLAAKAVLAPEDFVDEPFISLEQSTQLRYRIDALFSAHRVARQTRVETPLSMIACGLVAAGAGLSVVDPFTAEEYRGRGVEVRPLRPSVTYDIAIIWGAGRFRSAVALDFAETVRAAALDFAGTVAA</sequence>
<reference evidence="6" key="1">
    <citation type="submission" date="2022-08" db="EMBL/GenBank/DDBJ databases">
        <title>Complete Genome Sequences of 2 Bosea sp. soil isolates.</title>
        <authorList>
            <person name="Alvarez Arevalo M."/>
            <person name="Sterndorff E.B."/>
            <person name="Faurdal D."/>
            <person name="Joergensen T.S."/>
            <person name="Weber T."/>
        </authorList>
    </citation>
    <scope>NUCLEOTIDE SEQUENCE</scope>
    <source>
        <strain evidence="6">NBC_00436</strain>
    </source>
</reference>
<dbReference type="Gene3D" id="1.10.10.10">
    <property type="entry name" value="Winged helix-like DNA-binding domain superfamily/Winged helix DNA-binding domain"/>
    <property type="match status" value="1"/>
</dbReference>
<dbReference type="AlphaFoldDB" id="A0A9E7ZIX0"/>
<evidence type="ECO:0000256" key="2">
    <source>
        <dbReference type="ARBA" id="ARBA00023015"/>
    </source>
</evidence>
<feature type="domain" description="HTH lysR-type" evidence="5">
    <location>
        <begin position="2"/>
        <end position="59"/>
    </location>
</feature>
<dbReference type="InterPro" id="IPR037424">
    <property type="entry name" value="NocR_PBP2"/>
</dbReference>
<keyword evidence="3" id="KW-0238">DNA-binding</keyword>
<evidence type="ECO:0000256" key="4">
    <source>
        <dbReference type="ARBA" id="ARBA00023163"/>
    </source>
</evidence>
<comment type="similarity">
    <text evidence="1">Belongs to the LysR transcriptional regulatory family.</text>
</comment>
<keyword evidence="4" id="KW-0804">Transcription</keyword>